<dbReference type="EMBL" id="FODF01000004">
    <property type="protein sequence ID" value="SEN45983.1"/>
    <property type="molecule type" value="Genomic_DNA"/>
</dbReference>
<dbReference type="STRING" id="215200.SAMN05216454_10462"/>
<dbReference type="OrthoDB" id="371169at2"/>
<dbReference type="Gene3D" id="2.30.30.320">
    <property type="entry name" value="DUF1653-like domain"/>
    <property type="match status" value="1"/>
</dbReference>
<gene>
    <name evidence="2" type="ORF">SAMN05216454_10462</name>
</gene>
<dbReference type="AlphaFoldDB" id="A0A1H8GPQ5"/>
<keyword evidence="3" id="KW-1185">Reference proteome</keyword>
<dbReference type="Pfam" id="PF07866">
    <property type="entry name" value="DUF1653"/>
    <property type="match status" value="1"/>
</dbReference>
<proteinExistence type="predicted"/>
<sequence length="81" mass="9898">MEERSLKIGGLYRHFKGKLYYVKDIAVHSETGEKYVVYQQLYGELKTYIRPYEMFLSEVDREKYPSEKQKWRFELQDGYSK</sequence>
<evidence type="ECO:0000313" key="3">
    <source>
        <dbReference type="Proteomes" id="UP000199512"/>
    </source>
</evidence>
<dbReference type="RefSeq" id="WP_091974777.1">
    <property type="nucleotide sequence ID" value="NZ_FODF01000004.1"/>
</dbReference>
<organism evidence="2 3">
    <name type="scientific">Peptostreptococcus russellii</name>
    <dbReference type="NCBI Taxonomy" id="215200"/>
    <lineage>
        <taxon>Bacteria</taxon>
        <taxon>Bacillati</taxon>
        <taxon>Bacillota</taxon>
        <taxon>Clostridia</taxon>
        <taxon>Peptostreptococcales</taxon>
        <taxon>Peptostreptococcaceae</taxon>
        <taxon>Peptostreptococcus</taxon>
    </lineage>
</organism>
<protein>
    <recommendedName>
        <fullName evidence="1">DUF1653 domain-containing protein</fullName>
    </recommendedName>
</protein>
<dbReference type="InterPro" id="IPR037135">
    <property type="entry name" value="DUF1653-like_dom_sf"/>
</dbReference>
<reference evidence="2 3" key="1">
    <citation type="submission" date="2016-10" db="EMBL/GenBank/DDBJ databases">
        <authorList>
            <person name="de Groot N.N."/>
        </authorList>
    </citation>
    <scope>NUCLEOTIDE SEQUENCE [LARGE SCALE GENOMIC DNA]</scope>
    <source>
        <strain evidence="2 3">Calf135</strain>
    </source>
</reference>
<accession>A0A1H8GPQ5</accession>
<feature type="domain" description="DUF1653" evidence="1">
    <location>
        <begin position="10"/>
        <end position="74"/>
    </location>
</feature>
<evidence type="ECO:0000259" key="1">
    <source>
        <dbReference type="Pfam" id="PF07866"/>
    </source>
</evidence>
<dbReference type="InterPro" id="IPR023387">
    <property type="entry name" value="DUF1653-like_dom"/>
</dbReference>
<name>A0A1H8GPQ5_9FIRM</name>
<dbReference type="Proteomes" id="UP000199512">
    <property type="component" value="Unassembled WGS sequence"/>
</dbReference>
<evidence type="ECO:0000313" key="2">
    <source>
        <dbReference type="EMBL" id="SEN45983.1"/>
    </source>
</evidence>